<feature type="domain" description="Transposase IS4-like" evidence="2">
    <location>
        <begin position="103"/>
        <end position="258"/>
    </location>
</feature>
<dbReference type="PANTHER" id="PTHR30007">
    <property type="entry name" value="PHP DOMAIN PROTEIN"/>
    <property type="match status" value="1"/>
</dbReference>
<dbReference type="InterPro" id="IPR025161">
    <property type="entry name" value="IS402-like_dom"/>
</dbReference>
<dbReference type="EMBL" id="JAGXFD010000001">
    <property type="protein sequence ID" value="MBZ9566122.1"/>
    <property type="molecule type" value="Genomic_DNA"/>
</dbReference>
<accession>A0ABS7WWD9</accession>
<protein>
    <submittedName>
        <fullName evidence="4">IS5 family transposase</fullName>
    </submittedName>
</protein>
<sequence>MAKKIVSDELWSIVEPLLPPPQPKPRGGRPPVSNRAALTGILFVLRSGIPWEMLPQEMGCGSGVTCWRRLRDWQEAGVWERLHQTLLEHLQHADQLDWERACMDRASLPAKKGGSAIGPNPTDRGRPGTKRHLLTDRHGVPLAVLLSGANMNDSVPLAALLDSVPPVSSGRPGRPRRRPDKLLADKAYDHRRCRRACRRRGIQPRIARRGVEDSQRLGCHRWVVERTFAWLGRMRRLTTRYERRVDLHYAFTLLGCSLVCLNKLQGRF</sequence>
<reference evidence="4 5" key="1">
    <citation type="submission" date="2021-05" db="EMBL/GenBank/DDBJ databases">
        <title>Petroleum and Energy Research Collection (APPE): ex situ preservation of microbial diversity associated with the oil industry and exploitation of its biotechnological potential.</title>
        <authorList>
            <person name="Paixao C.T.M."/>
            <person name="Gomes M.B."/>
            <person name="Oliveira V.M."/>
        </authorList>
    </citation>
    <scope>NUCLEOTIDE SEQUENCE [LARGE SCALE GENOMIC DNA]</scope>
    <source>
        <strain evidence="4 5">LIT2</strain>
    </source>
</reference>
<organism evidence="4 5">
    <name type="scientific">Modicisalibacter tunisiensis</name>
    <dbReference type="NCBI Taxonomy" id="390637"/>
    <lineage>
        <taxon>Bacteria</taxon>
        <taxon>Pseudomonadati</taxon>
        <taxon>Pseudomonadota</taxon>
        <taxon>Gammaproteobacteria</taxon>
        <taxon>Oceanospirillales</taxon>
        <taxon>Halomonadaceae</taxon>
        <taxon>Modicisalibacter</taxon>
    </lineage>
</organism>
<evidence type="ECO:0000313" key="5">
    <source>
        <dbReference type="Proteomes" id="UP001319883"/>
    </source>
</evidence>
<keyword evidence="5" id="KW-1185">Reference proteome</keyword>
<evidence type="ECO:0000259" key="2">
    <source>
        <dbReference type="Pfam" id="PF01609"/>
    </source>
</evidence>
<feature type="domain" description="Insertion element IS402-like" evidence="3">
    <location>
        <begin position="6"/>
        <end position="83"/>
    </location>
</feature>
<dbReference type="PANTHER" id="PTHR30007:SF1">
    <property type="entry name" value="BLR1914 PROTEIN"/>
    <property type="match status" value="1"/>
</dbReference>
<evidence type="ECO:0000313" key="4">
    <source>
        <dbReference type="EMBL" id="MBZ9566122.1"/>
    </source>
</evidence>
<dbReference type="Pfam" id="PF01609">
    <property type="entry name" value="DDE_Tnp_1"/>
    <property type="match status" value="1"/>
</dbReference>
<dbReference type="InterPro" id="IPR002559">
    <property type="entry name" value="Transposase_11"/>
</dbReference>
<evidence type="ECO:0000256" key="1">
    <source>
        <dbReference type="SAM" id="MobiDB-lite"/>
    </source>
</evidence>
<gene>
    <name evidence="4" type="ORF">KGQ91_00220</name>
</gene>
<feature type="region of interest" description="Disordered" evidence="1">
    <location>
        <begin position="109"/>
        <end position="130"/>
    </location>
</feature>
<name>A0ABS7WWD9_9GAMM</name>
<dbReference type="Pfam" id="PF13340">
    <property type="entry name" value="DUF4096"/>
    <property type="match status" value="1"/>
</dbReference>
<comment type="caution">
    <text evidence="4">The sequence shown here is derived from an EMBL/GenBank/DDBJ whole genome shotgun (WGS) entry which is preliminary data.</text>
</comment>
<dbReference type="NCBIfam" id="NF033580">
    <property type="entry name" value="transpos_IS5_3"/>
    <property type="match status" value="1"/>
</dbReference>
<evidence type="ECO:0000259" key="3">
    <source>
        <dbReference type="Pfam" id="PF13340"/>
    </source>
</evidence>
<dbReference type="Proteomes" id="UP001319883">
    <property type="component" value="Unassembled WGS sequence"/>
</dbReference>
<proteinExistence type="predicted"/>